<dbReference type="GO" id="GO:0000974">
    <property type="term" value="C:Prp19 complex"/>
    <property type="evidence" value="ECO:0007669"/>
    <property type="project" value="TreeGrafter"/>
</dbReference>
<proteinExistence type="inferred from homology"/>
<evidence type="ECO:0000313" key="9">
    <source>
        <dbReference type="Proteomes" id="UP000887578"/>
    </source>
</evidence>
<comment type="similarity">
    <text evidence="2">Belongs to the SPF27 family.</text>
</comment>
<evidence type="ECO:0000256" key="1">
    <source>
        <dbReference type="ARBA" id="ARBA00004123"/>
    </source>
</evidence>
<name>A0A914PN17_9BILA</name>
<feature type="coiled-coil region" evidence="8">
    <location>
        <begin position="48"/>
        <end position="121"/>
    </location>
</feature>
<keyword evidence="4" id="KW-0507">mRNA processing</keyword>
<dbReference type="WBParaSite" id="PDA_v2.g19890.t1">
    <property type="protein sequence ID" value="PDA_v2.g19890.t1"/>
    <property type="gene ID" value="PDA_v2.g19890"/>
</dbReference>
<keyword evidence="9" id="KW-1185">Reference proteome</keyword>
<protein>
    <recommendedName>
        <fullName evidence="3">Pre-mRNA-splicing factor SPF27</fullName>
    </recommendedName>
</protein>
<evidence type="ECO:0000256" key="3">
    <source>
        <dbReference type="ARBA" id="ARBA00014158"/>
    </source>
</evidence>
<dbReference type="AlphaFoldDB" id="A0A914PN17"/>
<accession>A0A914PN17</accession>
<evidence type="ECO:0000256" key="8">
    <source>
        <dbReference type="SAM" id="Coils"/>
    </source>
</evidence>
<evidence type="ECO:0000256" key="7">
    <source>
        <dbReference type="ARBA" id="ARBA00023242"/>
    </source>
</evidence>
<dbReference type="GO" id="GO:0006397">
    <property type="term" value="P:mRNA processing"/>
    <property type="evidence" value="ECO:0007669"/>
    <property type="project" value="UniProtKB-KW"/>
</dbReference>
<dbReference type="GO" id="GO:0008380">
    <property type="term" value="P:RNA splicing"/>
    <property type="evidence" value="ECO:0007669"/>
    <property type="project" value="UniProtKB-KW"/>
</dbReference>
<dbReference type="GO" id="GO:0071013">
    <property type="term" value="C:catalytic step 2 spliceosome"/>
    <property type="evidence" value="ECO:0007669"/>
    <property type="project" value="TreeGrafter"/>
</dbReference>
<dbReference type="GO" id="GO:0071011">
    <property type="term" value="C:precatalytic spliceosome"/>
    <property type="evidence" value="ECO:0007669"/>
    <property type="project" value="TreeGrafter"/>
</dbReference>
<evidence type="ECO:0000256" key="2">
    <source>
        <dbReference type="ARBA" id="ARBA00010788"/>
    </source>
</evidence>
<keyword evidence="5" id="KW-0747">Spliceosome</keyword>
<keyword evidence="7" id="KW-0539">Nucleus</keyword>
<reference evidence="10" key="1">
    <citation type="submission" date="2022-11" db="UniProtKB">
        <authorList>
            <consortium name="WormBaseParasite"/>
        </authorList>
    </citation>
    <scope>IDENTIFICATION</scope>
</reference>
<evidence type="ECO:0000256" key="6">
    <source>
        <dbReference type="ARBA" id="ARBA00023187"/>
    </source>
</evidence>
<dbReference type="PANTHER" id="PTHR13296:SF0">
    <property type="entry name" value="PRE-MRNA-SPLICING FACTOR SPF27"/>
    <property type="match status" value="1"/>
</dbReference>
<comment type="subcellular location">
    <subcellularLocation>
        <location evidence="1">Nucleus</location>
    </subcellularLocation>
</comment>
<keyword evidence="8" id="KW-0175">Coiled coil</keyword>
<evidence type="ECO:0000256" key="5">
    <source>
        <dbReference type="ARBA" id="ARBA00022728"/>
    </source>
</evidence>
<dbReference type="InterPro" id="IPR008409">
    <property type="entry name" value="SPF27"/>
</dbReference>
<keyword evidence="6" id="KW-0508">mRNA splicing</keyword>
<dbReference type="PANTHER" id="PTHR13296">
    <property type="entry name" value="BCAS2 PROTEIN"/>
    <property type="match status" value="1"/>
</dbReference>
<dbReference type="Proteomes" id="UP000887578">
    <property type="component" value="Unplaced"/>
</dbReference>
<evidence type="ECO:0000313" key="10">
    <source>
        <dbReference type="WBParaSite" id="PDA_v2.g19890.t1"/>
    </source>
</evidence>
<sequence>METLEKKDPQDLLKLMELFEAQLMYAEQRRLQLNMLQKHGPGGYRQESTALKAAADNISRKATELKKETFDIHRERKTTQAETGKTIKELEDEWQTEVEKVNALRDAIEHAKHQLEKSSKEIENIEN</sequence>
<dbReference type="Pfam" id="PF05700">
    <property type="entry name" value="BCAS2"/>
    <property type="match status" value="1"/>
</dbReference>
<evidence type="ECO:0000256" key="4">
    <source>
        <dbReference type="ARBA" id="ARBA00022664"/>
    </source>
</evidence>
<organism evidence="9 10">
    <name type="scientific">Panagrolaimus davidi</name>
    <dbReference type="NCBI Taxonomy" id="227884"/>
    <lineage>
        <taxon>Eukaryota</taxon>
        <taxon>Metazoa</taxon>
        <taxon>Ecdysozoa</taxon>
        <taxon>Nematoda</taxon>
        <taxon>Chromadorea</taxon>
        <taxon>Rhabditida</taxon>
        <taxon>Tylenchina</taxon>
        <taxon>Panagrolaimomorpha</taxon>
        <taxon>Panagrolaimoidea</taxon>
        <taxon>Panagrolaimidae</taxon>
        <taxon>Panagrolaimus</taxon>
    </lineage>
</organism>